<dbReference type="EMBL" id="CP069370">
    <property type="protein sequence ID" value="QYZ70176.1"/>
    <property type="molecule type" value="Genomic_DNA"/>
</dbReference>
<dbReference type="SMART" id="SM00507">
    <property type="entry name" value="HNHc"/>
    <property type="match status" value="1"/>
</dbReference>
<dbReference type="Proteomes" id="UP000826300">
    <property type="component" value="Chromosome"/>
</dbReference>
<name>A0A8G0ZWJ3_9RHOB</name>
<gene>
    <name evidence="3" type="ORF">JO391_01165</name>
</gene>
<dbReference type="Gene3D" id="1.10.30.50">
    <property type="match status" value="1"/>
</dbReference>
<proteinExistence type="predicted"/>
<evidence type="ECO:0000313" key="4">
    <source>
        <dbReference type="Proteomes" id="UP000826300"/>
    </source>
</evidence>
<protein>
    <submittedName>
        <fullName evidence="3">HNH endonuclease</fullName>
    </submittedName>
</protein>
<dbReference type="InterPro" id="IPR003615">
    <property type="entry name" value="HNH_nuc"/>
</dbReference>
<evidence type="ECO:0000256" key="1">
    <source>
        <dbReference type="SAM" id="MobiDB-lite"/>
    </source>
</evidence>
<dbReference type="GO" id="GO:0004519">
    <property type="term" value="F:endonuclease activity"/>
    <property type="evidence" value="ECO:0007669"/>
    <property type="project" value="UniProtKB-KW"/>
</dbReference>
<dbReference type="KEGG" id="nsm:JO391_01165"/>
<dbReference type="PANTHER" id="PTHR33877:SF2">
    <property type="entry name" value="OS07G0170200 PROTEIN"/>
    <property type="match status" value="1"/>
</dbReference>
<evidence type="ECO:0000313" key="3">
    <source>
        <dbReference type="EMBL" id="QYZ70176.1"/>
    </source>
</evidence>
<evidence type="ECO:0000259" key="2">
    <source>
        <dbReference type="SMART" id="SM00507"/>
    </source>
</evidence>
<feature type="domain" description="HNH nuclease" evidence="2">
    <location>
        <begin position="128"/>
        <end position="171"/>
    </location>
</feature>
<keyword evidence="4" id="KW-1185">Reference proteome</keyword>
<dbReference type="CDD" id="cd00085">
    <property type="entry name" value="HNHc"/>
    <property type="match status" value="1"/>
</dbReference>
<keyword evidence="3" id="KW-0378">Hydrolase</keyword>
<dbReference type="Pfam" id="PF14279">
    <property type="entry name" value="HNH_5"/>
    <property type="match status" value="1"/>
</dbReference>
<feature type="region of interest" description="Disordered" evidence="1">
    <location>
        <begin position="210"/>
        <end position="231"/>
    </location>
</feature>
<dbReference type="AlphaFoldDB" id="A0A8G0ZWJ3"/>
<accession>A0A8G0ZWJ3</accession>
<keyword evidence="3" id="KW-0255">Endonuclease</keyword>
<reference evidence="3" key="1">
    <citation type="submission" date="2021-02" db="EMBL/GenBank/DDBJ databases">
        <title>Rhodobacter shimadae sp. nov., an aerobic anoxygenic phototrophic bacterium isolated from a hot spring.</title>
        <authorList>
            <person name="Muramatsu S."/>
            <person name="Haruta S."/>
            <person name="Hirose S."/>
            <person name="Hanada S."/>
        </authorList>
    </citation>
    <scope>NUCLEOTIDE SEQUENCE</scope>
    <source>
        <strain evidence="3">N10</strain>
    </source>
</reference>
<dbReference type="PANTHER" id="PTHR33877">
    <property type="entry name" value="SLL1193 PROTEIN"/>
    <property type="match status" value="1"/>
</dbReference>
<dbReference type="InterPro" id="IPR029471">
    <property type="entry name" value="HNH_5"/>
</dbReference>
<dbReference type="InterPro" id="IPR052892">
    <property type="entry name" value="NA-targeting_endonuclease"/>
</dbReference>
<keyword evidence="3" id="KW-0540">Nuclease</keyword>
<organism evidence="3 4">
    <name type="scientific">Neotabrizicola shimadae</name>
    <dbReference type="NCBI Taxonomy" id="2807096"/>
    <lineage>
        <taxon>Bacteria</taxon>
        <taxon>Pseudomonadati</taxon>
        <taxon>Pseudomonadota</taxon>
        <taxon>Alphaproteobacteria</taxon>
        <taxon>Rhodobacterales</taxon>
        <taxon>Paracoccaceae</taxon>
        <taxon>Neotabrizicola</taxon>
    </lineage>
</organism>
<sequence length="302" mass="33632">MKNCIKTPIPEIYEAAEQLSAAVDAHLVGDTGLAREQFRRADSRIVWEWTNPAWSRPDKNVLVPKPLGDSRTVPKAERVPDRSIAPHVRKAVLRRDGHRCRYCGIPVVDAAIRKIAHRHYPEVVPWNPRDNAAEHAGFQCLWLQYDHVVPHSHGGRSTADNVVICCALCNFGKDRFTLRQLGLADPRDRAPVRTDWDGLERLREAMSVRVAAQSPPGTPGRDSGSPGTPDGGALVSRFLPGAWTSAGYLFTPPVQGKERWFRLDQSISVEPVERAGVKGYRLRCDPAILRRRGIEPGLLDEA</sequence>
<dbReference type="RefSeq" id="WP_220662392.1">
    <property type="nucleotide sequence ID" value="NZ_CP069370.1"/>
</dbReference>